<dbReference type="Proteomes" id="UP000027632">
    <property type="component" value="Unassembled WGS sequence"/>
</dbReference>
<organism evidence="1 2">
    <name type="scientific">Streptomyces griseorubens</name>
    <dbReference type="NCBI Taxonomy" id="66897"/>
    <lineage>
        <taxon>Bacteria</taxon>
        <taxon>Bacillati</taxon>
        <taxon>Actinomycetota</taxon>
        <taxon>Actinomycetes</taxon>
        <taxon>Kitasatosporales</taxon>
        <taxon>Streptomycetaceae</taxon>
        <taxon>Streptomyces</taxon>
        <taxon>Streptomyces althioticus group</taxon>
    </lineage>
</organism>
<gene>
    <name evidence="1" type="ORF">DJ64_00380</name>
</gene>
<comment type="caution">
    <text evidence="1">The sequence shown here is derived from an EMBL/GenBank/DDBJ whole genome shotgun (WGS) entry which is preliminary data.</text>
</comment>
<evidence type="ECO:0000313" key="2">
    <source>
        <dbReference type="Proteomes" id="UP000027632"/>
    </source>
</evidence>
<accession>A0ABR4TAE8</accession>
<name>A0ABR4TAE8_9ACTN</name>
<evidence type="ECO:0000313" key="1">
    <source>
        <dbReference type="EMBL" id="KEG44420.1"/>
    </source>
</evidence>
<dbReference type="EMBL" id="JJMG01000001">
    <property type="protein sequence ID" value="KEG44420.1"/>
    <property type="molecule type" value="Genomic_DNA"/>
</dbReference>
<sequence length="71" mass="7851">MWRGQLLAQMPVLQGKFVDYADQAFDVGAELLKFGLVLLAQFFEPHNLFAEPGLGVRGVPALFDLGVELVF</sequence>
<keyword evidence="2" id="KW-1185">Reference proteome</keyword>
<protein>
    <submittedName>
        <fullName evidence="1">Uncharacterized protein</fullName>
    </submittedName>
</protein>
<reference evidence="1 2" key="1">
    <citation type="submission" date="2014-04" db="EMBL/GenBank/DDBJ databases">
        <title>Draft genome sequence of the novel Streptomyces griseorubens JSD-1 playing a role in carbon and nitrogen cycle.</title>
        <authorList>
            <consortium name="Shanghai Jiao Tong University"/>
            <person name="Feng H."/>
            <person name="Sun Y."/>
            <person name="Zhi Y."/>
            <person name="Mao L."/>
            <person name="Luo Y."/>
            <person name="Wei X."/>
            <person name="Zhou P."/>
        </authorList>
    </citation>
    <scope>NUCLEOTIDE SEQUENCE [LARGE SCALE GENOMIC DNA]</scope>
    <source>
        <strain evidence="1 2">JSD-1</strain>
    </source>
</reference>
<proteinExistence type="predicted"/>